<dbReference type="Proteomes" id="UP001596368">
    <property type="component" value="Unassembled WGS sequence"/>
</dbReference>
<organism evidence="1 2">
    <name type="scientific">Halobaculum litoreum</name>
    <dbReference type="NCBI Taxonomy" id="3031998"/>
    <lineage>
        <taxon>Archaea</taxon>
        <taxon>Methanobacteriati</taxon>
        <taxon>Methanobacteriota</taxon>
        <taxon>Stenosarchaea group</taxon>
        <taxon>Halobacteria</taxon>
        <taxon>Halobacteriales</taxon>
        <taxon>Haloferacaceae</taxon>
        <taxon>Halobaculum</taxon>
    </lineage>
</organism>
<protein>
    <submittedName>
        <fullName evidence="1">Uncharacterized protein</fullName>
    </submittedName>
</protein>
<accession>A0ABD5XWY6</accession>
<comment type="caution">
    <text evidence="1">The sequence shown here is derived from an EMBL/GenBank/DDBJ whole genome shotgun (WGS) entry which is preliminary data.</text>
</comment>
<name>A0ABD5XWY6_9EURY</name>
<gene>
    <name evidence="1" type="ORF">ACFQRB_17230</name>
</gene>
<reference evidence="1 2" key="1">
    <citation type="journal article" date="2019" name="Int. J. Syst. Evol. Microbiol.">
        <title>The Global Catalogue of Microorganisms (GCM) 10K type strain sequencing project: providing services to taxonomists for standard genome sequencing and annotation.</title>
        <authorList>
            <consortium name="The Broad Institute Genomics Platform"/>
            <consortium name="The Broad Institute Genome Sequencing Center for Infectious Disease"/>
            <person name="Wu L."/>
            <person name="Ma J."/>
        </authorList>
    </citation>
    <scope>NUCLEOTIDE SEQUENCE [LARGE SCALE GENOMIC DNA]</scope>
    <source>
        <strain evidence="1 2">DT92</strain>
    </source>
</reference>
<sequence length="60" mass="6613">MLTAHEALAQLLDNEWLSLTVVDPTEDNRAFRYDGGLEWTPAFEPAAARVETPDPAVADD</sequence>
<dbReference type="EMBL" id="JBHSZG010000002">
    <property type="protein sequence ID" value="MFC7137732.1"/>
    <property type="molecule type" value="Genomic_DNA"/>
</dbReference>
<keyword evidence="2" id="KW-1185">Reference proteome</keyword>
<evidence type="ECO:0000313" key="2">
    <source>
        <dbReference type="Proteomes" id="UP001596368"/>
    </source>
</evidence>
<proteinExistence type="predicted"/>
<evidence type="ECO:0000313" key="1">
    <source>
        <dbReference type="EMBL" id="MFC7137732.1"/>
    </source>
</evidence>
<dbReference type="AlphaFoldDB" id="A0ABD5XWY6"/>